<dbReference type="Proteomes" id="UP000050424">
    <property type="component" value="Unassembled WGS sequence"/>
</dbReference>
<reference evidence="2 3" key="1">
    <citation type="submission" date="2015-09" db="EMBL/GenBank/DDBJ databases">
        <title>Draft genome of a European isolate of the apple canker pathogen Neonectria ditissima.</title>
        <authorList>
            <person name="Gomez-Cortecero A."/>
            <person name="Harrison R.J."/>
            <person name="Armitage A.D."/>
        </authorList>
    </citation>
    <scope>NUCLEOTIDE SEQUENCE [LARGE SCALE GENOMIC DNA]</scope>
    <source>
        <strain evidence="2 3">R09/05</strain>
    </source>
</reference>
<gene>
    <name evidence="2" type="ORF">AK830_g11411</name>
</gene>
<feature type="chain" id="PRO_5006135495" description="SnoaL-like domain-containing protein" evidence="1">
    <location>
        <begin position="24"/>
        <end position="170"/>
    </location>
</feature>
<evidence type="ECO:0000313" key="2">
    <source>
        <dbReference type="EMBL" id="KPM35167.1"/>
    </source>
</evidence>
<proteinExistence type="predicted"/>
<evidence type="ECO:0008006" key="4">
    <source>
        <dbReference type="Google" id="ProtNLM"/>
    </source>
</evidence>
<protein>
    <recommendedName>
        <fullName evidence="4">SnoaL-like domain-containing protein</fullName>
    </recommendedName>
</protein>
<organism evidence="2 3">
    <name type="scientific">Neonectria ditissima</name>
    <dbReference type="NCBI Taxonomy" id="78410"/>
    <lineage>
        <taxon>Eukaryota</taxon>
        <taxon>Fungi</taxon>
        <taxon>Dikarya</taxon>
        <taxon>Ascomycota</taxon>
        <taxon>Pezizomycotina</taxon>
        <taxon>Sordariomycetes</taxon>
        <taxon>Hypocreomycetidae</taxon>
        <taxon>Hypocreales</taxon>
        <taxon>Nectriaceae</taxon>
        <taxon>Neonectria</taxon>
    </lineage>
</organism>
<dbReference type="SUPFAM" id="SSF54427">
    <property type="entry name" value="NTF2-like"/>
    <property type="match status" value="1"/>
</dbReference>
<accession>A0A0P7B868</accession>
<comment type="caution">
    <text evidence="2">The sequence shown here is derived from an EMBL/GenBank/DDBJ whole genome shotgun (WGS) entry which is preliminary data.</text>
</comment>
<keyword evidence="3" id="KW-1185">Reference proteome</keyword>
<dbReference type="AlphaFoldDB" id="A0A0P7B868"/>
<dbReference type="InterPro" id="IPR032710">
    <property type="entry name" value="NTF2-like_dom_sf"/>
</dbReference>
<feature type="signal peptide" evidence="1">
    <location>
        <begin position="1"/>
        <end position="23"/>
    </location>
</feature>
<evidence type="ECO:0000256" key="1">
    <source>
        <dbReference type="SAM" id="SignalP"/>
    </source>
</evidence>
<keyword evidence="1" id="KW-0732">Signal</keyword>
<name>A0A0P7B868_9HYPO</name>
<dbReference type="EMBL" id="LKCW01000270">
    <property type="protein sequence ID" value="KPM35167.1"/>
    <property type="molecule type" value="Genomic_DNA"/>
</dbReference>
<dbReference type="Gene3D" id="3.10.450.50">
    <property type="match status" value="1"/>
</dbReference>
<evidence type="ECO:0000313" key="3">
    <source>
        <dbReference type="Proteomes" id="UP000050424"/>
    </source>
</evidence>
<sequence>MVLSTKVLQIAFYFGVLCPLAQGAFPVVDRAHGLVQERPYCPARPASPEFQRDALGEFLHEFFGGGLVKESLDAFTSDNYIQHNPFILSGRNNSIAALSPGAYDFSKANVTILQVLFDSPFGMVHYKVELPDQPPTAITDIWRFNGTCIEEHWDVIQALPANAKNPLALF</sequence>
<dbReference type="OrthoDB" id="2820488at2759"/>